<reference evidence="7 8" key="1">
    <citation type="submission" date="2018-10" db="EMBL/GenBank/DDBJ databases">
        <title>Complete genome sequence of Brevundimonas naejangsanensis BRV3.</title>
        <authorList>
            <person name="Berrios L."/>
            <person name="Ely B."/>
        </authorList>
    </citation>
    <scope>NUCLEOTIDE SEQUENCE [LARGE SCALE GENOMIC DNA]</scope>
    <source>
        <strain evidence="7 8">BRV3</strain>
    </source>
</reference>
<keyword evidence="5" id="KW-0732">Signal</keyword>
<evidence type="ECO:0000313" key="7">
    <source>
        <dbReference type="EMBL" id="AYG94807.1"/>
    </source>
</evidence>
<proteinExistence type="inferred from homology"/>
<dbReference type="OrthoDB" id="9795675at2"/>
<evidence type="ECO:0000259" key="6">
    <source>
        <dbReference type="Pfam" id="PF00884"/>
    </source>
</evidence>
<gene>
    <name evidence="7" type="ORF">D8I30_06145</name>
</gene>
<keyword evidence="3" id="KW-0378">Hydrolase</keyword>
<dbReference type="CDD" id="cd16025">
    <property type="entry name" value="PAS_like"/>
    <property type="match status" value="1"/>
</dbReference>
<evidence type="ECO:0000313" key="8">
    <source>
        <dbReference type="Proteomes" id="UP000276984"/>
    </source>
</evidence>
<dbReference type="InterPro" id="IPR000917">
    <property type="entry name" value="Sulfatase_N"/>
</dbReference>
<dbReference type="Gene3D" id="3.40.720.10">
    <property type="entry name" value="Alkaline Phosphatase, subunit A"/>
    <property type="match status" value="1"/>
</dbReference>
<dbReference type="SUPFAM" id="SSF53649">
    <property type="entry name" value="Alkaline phosphatase-like"/>
    <property type="match status" value="1"/>
</dbReference>
<dbReference type="PROSITE" id="PS00149">
    <property type="entry name" value="SULFATASE_2"/>
    <property type="match status" value="1"/>
</dbReference>
<keyword evidence="8" id="KW-1185">Reference proteome</keyword>
<name>A0A494REL8_9CAUL</name>
<dbReference type="InterPro" id="IPR017850">
    <property type="entry name" value="Alkaline_phosphatase_core_sf"/>
</dbReference>
<dbReference type="PANTHER" id="PTHR42693:SF33">
    <property type="entry name" value="ARYLSULFATASE"/>
    <property type="match status" value="1"/>
</dbReference>
<dbReference type="GO" id="GO:0004065">
    <property type="term" value="F:arylsulfatase activity"/>
    <property type="evidence" value="ECO:0007669"/>
    <property type="project" value="TreeGrafter"/>
</dbReference>
<dbReference type="Pfam" id="PF00884">
    <property type="entry name" value="Sulfatase"/>
    <property type="match status" value="1"/>
</dbReference>
<dbReference type="Proteomes" id="UP000276984">
    <property type="component" value="Chromosome"/>
</dbReference>
<dbReference type="Gene3D" id="3.30.1120.10">
    <property type="match status" value="1"/>
</dbReference>
<organism evidence="7 8">
    <name type="scientific">Brevundimonas naejangsanensis</name>
    <dbReference type="NCBI Taxonomy" id="588932"/>
    <lineage>
        <taxon>Bacteria</taxon>
        <taxon>Pseudomonadati</taxon>
        <taxon>Pseudomonadota</taxon>
        <taxon>Alphaproteobacteria</taxon>
        <taxon>Caulobacterales</taxon>
        <taxon>Caulobacteraceae</taxon>
        <taxon>Brevundimonas</taxon>
    </lineage>
</organism>
<dbReference type="EMBL" id="CP032707">
    <property type="protein sequence ID" value="AYG94807.1"/>
    <property type="molecule type" value="Genomic_DNA"/>
</dbReference>
<feature type="domain" description="Sulfatase N-terminal" evidence="6">
    <location>
        <begin position="48"/>
        <end position="448"/>
    </location>
</feature>
<dbReference type="AlphaFoldDB" id="A0A494REL8"/>
<evidence type="ECO:0000256" key="4">
    <source>
        <dbReference type="ARBA" id="ARBA00022837"/>
    </source>
</evidence>
<protein>
    <submittedName>
        <fullName evidence="7">Arylsulfatase</fullName>
    </submittedName>
</protein>
<keyword evidence="2" id="KW-0479">Metal-binding</keyword>
<dbReference type="InterPro" id="IPR024607">
    <property type="entry name" value="Sulfatase_CS"/>
</dbReference>
<evidence type="ECO:0000256" key="3">
    <source>
        <dbReference type="ARBA" id="ARBA00022801"/>
    </source>
</evidence>
<feature type="chain" id="PRO_5019816791" evidence="5">
    <location>
        <begin position="27"/>
        <end position="584"/>
    </location>
</feature>
<dbReference type="RefSeq" id="WP_121481956.1">
    <property type="nucleotide sequence ID" value="NZ_CP032707.1"/>
</dbReference>
<accession>A0A494REL8</accession>
<sequence length="584" mass="64068">MKIAKRLLPALLGGASLLCLAPAALHAEPAPAAALATAPAPPERDARPNIVLIVVDDMGYSDLSAFGSEIRTPNLDALAASGVQLTNFHASPACSPTRAMLLSGVDNHIAGVGTMVEVIAPEQVGVPGYEGVLNDRVVPFPALLQKAGYHTFMVGKWHLGMKDGQSPQDRGFDHSFVLLNGGADHFTQGGTIFAAPKASYRDDGALVDLPENFFSTDFYTDRILQNIQGVDDQKPFFAYIAYTAPHWPLQAPDEYLDRYRGVYDVGYEEILNRRIERMKAKGLIAEDVQPAPSPGVWPEWSELSAEEKAKEARRMEIYAAMIANLDDNVGRLVAELKRTGQYDNTVFVFFSDNGAEGSDAEDISEKNREWIQATFDNSLDNMGRRNSFIGYGPNWARVSSAPFRLFKAFSYEGGVRTPAFVAGPGVRQSVSDAYVNVKDWAPTFLQMAQTVHPAQEGAAVPPLQGLSAVPFLTGQSDQVHPADATHCLELFGRVAVRQGDYKLTYSNSPWGSGDWELYNMRSDPTETRDLSQAEPEQLAVMKSAWETCQRDNNILWTPAIAGKNAYGNTSVHFPERQIDFRTKE</sequence>
<keyword evidence="4" id="KW-0106">Calcium</keyword>
<comment type="similarity">
    <text evidence="1">Belongs to the sulfatase family.</text>
</comment>
<dbReference type="InterPro" id="IPR050738">
    <property type="entry name" value="Sulfatase"/>
</dbReference>
<evidence type="ECO:0000256" key="2">
    <source>
        <dbReference type="ARBA" id="ARBA00022723"/>
    </source>
</evidence>
<dbReference type="GO" id="GO:0046872">
    <property type="term" value="F:metal ion binding"/>
    <property type="evidence" value="ECO:0007669"/>
    <property type="project" value="UniProtKB-KW"/>
</dbReference>
<feature type="signal peptide" evidence="5">
    <location>
        <begin position="1"/>
        <end position="26"/>
    </location>
</feature>
<evidence type="ECO:0000256" key="1">
    <source>
        <dbReference type="ARBA" id="ARBA00008779"/>
    </source>
</evidence>
<evidence type="ECO:0000256" key="5">
    <source>
        <dbReference type="SAM" id="SignalP"/>
    </source>
</evidence>
<dbReference type="PANTHER" id="PTHR42693">
    <property type="entry name" value="ARYLSULFATASE FAMILY MEMBER"/>
    <property type="match status" value="1"/>
</dbReference>